<dbReference type="OrthoDB" id="9795206at2"/>
<protein>
    <submittedName>
        <fullName evidence="1">Enamine deaminase RidA</fullName>
    </submittedName>
</protein>
<dbReference type="InterPro" id="IPR006175">
    <property type="entry name" value="YjgF/YER057c/UK114"/>
</dbReference>
<evidence type="ECO:0000313" key="2">
    <source>
        <dbReference type="Proteomes" id="UP000287239"/>
    </source>
</evidence>
<dbReference type="Pfam" id="PF01042">
    <property type="entry name" value="Ribonuc_L-PSP"/>
    <property type="match status" value="1"/>
</dbReference>
<dbReference type="GeneID" id="98568067"/>
<proteinExistence type="predicted"/>
<dbReference type="PANTHER" id="PTHR43857">
    <property type="entry name" value="BLR7761 PROTEIN"/>
    <property type="match status" value="1"/>
</dbReference>
<dbReference type="PANTHER" id="PTHR43857:SF1">
    <property type="entry name" value="YJGH FAMILY PROTEIN"/>
    <property type="match status" value="1"/>
</dbReference>
<dbReference type="AlphaFoldDB" id="A0A429ZQY0"/>
<dbReference type="RefSeq" id="WP_126779400.1">
    <property type="nucleotide sequence ID" value="NZ_CP177121.1"/>
</dbReference>
<dbReference type="Proteomes" id="UP000287239">
    <property type="component" value="Unassembled WGS sequence"/>
</dbReference>
<gene>
    <name evidence="1" type="ORF">CBF35_06770</name>
</gene>
<sequence>MTNNIIRKNPETMPLPVGEYSHVTVIPPQATWYTFSGQIGSDLNNQLPLAFNQQVTNTLKNIQLALASEKLTGEDVIKVNIWSVEEIDWEHFYQKWHELFPKEQPSMTIGYIKALGLPEIKIEIEVIAAKVQ</sequence>
<evidence type="ECO:0000313" key="1">
    <source>
        <dbReference type="EMBL" id="RST96097.1"/>
    </source>
</evidence>
<dbReference type="InterPro" id="IPR035959">
    <property type="entry name" value="RutC-like_sf"/>
</dbReference>
<name>A0A429ZQY0_9ENTE</name>
<accession>A0A429ZQY0</accession>
<dbReference type="SUPFAM" id="SSF55298">
    <property type="entry name" value="YjgF-like"/>
    <property type="match status" value="1"/>
</dbReference>
<dbReference type="EMBL" id="NGJU01000008">
    <property type="protein sequence ID" value="RST96097.1"/>
    <property type="molecule type" value="Genomic_DNA"/>
</dbReference>
<organism evidence="1 2">
    <name type="scientific">Vagococcus salmoninarum</name>
    <dbReference type="NCBI Taxonomy" id="2739"/>
    <lineage>
        <taxon>Bacteria</taxon>
        <taxon>Bacillati</taxon>
        <taxon>Bacillota</taxon>
        <taxon>Bacilli</taxon>
        <taxon>Lactobacillales</taxon>
        <taxon>Enterococcaceae</taxon>
        <taxon>Vagococcus</taxon>
    </lineage>
</organism>
<dbReference type="CDD" id="cd00448">
    <property type="entry name" value="YjgF_YER057c_UK114_family"/>
    <property type="match status" value="1"/>
</dbReference>
<dbReference type="Gene3D" id="3.30.1330.40">
    <property type="entry name" value="RutC-like"/>
    <property type="match status" value="1"/>
</dbReference>
<reference evidence="1 2" key="1">
    <citation type="submission" date="2017-05" db="EMBL/GenBank/DDBJ databases">
        <title>Vagococcus spp. assemblies.</title>
        <authorList>
            <person name="Gulvik C.A."/>
        </authorList>
    </citation>
    <scope>NUCLEOTIDE SEQUENCE [LARGE SCALE GENOMIC DNA]</scope>
    <source>
        <strain evidence="1 2">NCFB 2777</strain>
    </source>
</reference>
<keyword evidence="2" id="KW-1185">Reference proteome</keyword>
<comment type="caution">
    <text evidence="1">The sequence shown here is derived from an EMBL/GenBank/DDBJ whole genome shotgun (WGS) entry which is preliminary data.</text>
</comment>